<sequence length="124" mass="13248">MSVFRALALAIACAAGSTTGALAAGSAAEQLLAPPAVAERPEGSFQVAAARKYFVVLGAFRSQNAAYRRCSMFGDGEVVSTNEYPNFRNGYWACVIGPLYRNEAEDQMWASKEAVPDAYVKAGW</sequence>
<evidence type="ECO:0000313" key="3">
    <source>
        <dbReference type="Proteomes" id="UP000249299"/>
    </source>
</evidence>
<gene>
    <name evidence="2" type="ORF">CH339_07275</name>
</gene>
<evidence type="ECO:0000313" key="2">
    <source>
        <dbReference type="EMBL" id="RAI28142.1"/>
    </source>
</evidence>
<organism evidence="2 3">
    <name type="scientific">Rhodobium orientis</name>
    <dbReference type="NCBI Taxonomy" id="34017"/>
    <lineage>
        <taxon>Bacteria</taxon>
        <taxon>Pseudomonadati</taxon>
        <taxon>Pseudomonadota</taxon>
        <taxon>Alphaproteobacteria</taxon>
        <taxon>Hyphomicrobiales</taxon>
        <taxon>Rhodobiaceae</taxon>
        <taxon>Rhodobium</taxon>
    </lineage>
</organism>
<feature type="signal peptide" evidence="1">
    <location>
        <begin position="1"/>
        <end position="23"/>
    </location>
</feature>
<evidence type="ECO:0000256" key="1">
    <source>
        <dbReference type="SAM" id="SignalP"/>
    </source>
</evidence>
<evidence type="ECO:0008006" key="4">
    <source>
        <dbReference type="Google" id="ProtNLM"/>
    </source>
</evidence>
<dbReference type="AlphaFoldDB" id="A0A327JTB6"/>
<proteinExistence type="predicted"/>
<name>A0A327JTB6_9HYPH</name>
<reference evidence="2 3" key="1">
    <citation type="submission" date="2017-07" db="EMBL/GenBank/DDBJ databases">
        <title>Draft Genome Sequences of Select Purple Nonsulfur Bacteria.</title>
        <authorList>
            <person name="Lasarre B."/>
            <person name="Mckinlay J.B."/>
        </authorList>
    </citation>
    <scope>NUCLEOTIDE SEQUENCE [LARGE SCALE GENOMIC DNA]</scope>
    <source>
        <strain evidence="2 3">DSM 11290</strain>
    </source>
</reference>
<comment type="caution">
    <text evidence="2">The sequence shown here is derived from an EMBL/GenBank/DDBJ whole genome shotgun (WGS) entry which is preliminary data.</text>
</comment>
<dbReference type="Proteomes" id="UP000249299">
    <property type="component" value="Unassembled WGS sequence"/>
</dbReference>
<feature type="chain" id="PRO_5016324112" description="SPOR domain-containing protein" evidence="1">
    <location>
        <begin position="24"/>
        <end position="124"/>
    </location>
</feature>
<keyword evidence="1" id="KW-0732">Signal</keyword>
<dbReference type="EMBL" id="NPEV01000011">
    <property type="protein sequence ID" value="RAI28142.1"/>
    <property type="molecule type" value="Genomic_DNA"/>
</dbReference>
<accession>A0A327JTB6</accession>
<protein>
    <recommendedName>
        <fullName evidence="4">SPOR domain-containing protein</fullName>
    </recommendedName>
</protein>
<dbReference type="RefSeq" id="WP_111433682.1">
    <property type="nucleotide sequence ID" value="NZ_JACIGG010000002.1"/>
</dbReference>
<keyword evidence="3" id="KW-1185">Reference proteome</keyword>